<proteinExistence type="inferred from homology"/>
<dbReference type="PANTHER" id="PTHR48097">
    <property type="entry name" value="L-THREONINE ALDOLASE-RELATED"/>
    <property type="match status" value="1"/>
</dbReference>
<dbReference type="PANTHER" id="PTHR48097:SF9">
    <property type="entry name" value="L-THREONINE ALDOLASE"/>
    <property type="match status" value="1"/>
</dbReference>
<comment type="cofactor">
    <cofactor evidence="1">
        <name>pyridoxal 5'-phosphate</name>
        <dbReference type="ChEBI" id="CHEBI:597326"/>
    </cofactor>
</comment>
<keyword evidence="9" id="KW-1185">Reference proteome</keyword>
<sequence>MLEEPVEQSEELKATLELMPAKPYTDCLVDNWLNGANHHYYALYPPEFRTQYDGWWTNPAGKVTPELTSLILRVCACSLHFIIDDNVRVRLETELKTNAATFAQRMHVAADKLSMTIPPGKGGLVHVQQLFLTAFWYKSAEKWTESWHALSLHRDSLSEGMSEFDREMRRRLWCVLYMWDFALGSMLSRPLLINHADCTFEMPTLALEIDPERPHQPSPFRHMVLHAQLCLDMIAQLVPPPGVGADKVAEAGRLRDVILQFFENLPPEYARQRPDTQWDFEYDWVVFQRRYLHLIGSMCLFGTLKPFVTRNSGEPMTEKEISLRRSGVQAALDLMDISWGFFENMVTAGAKFHYAIFCIFDTATAMCSAFVHDEAHNLPQREAVLDAIQKALRMLQEARAESKTTSDLYCILKRLLTDLPLSTREKGMIGIAKRSKATKLARPKPAGGDTMTTPTASMLAAIQNCTLLDDVFNEDPTTIDLEAHCAALTGKEAGLFVLSGTMGNQLALRSLLTQPPHGVVCDCRSHIVKYEAGGVSALTGAMLTPVVPKNGIHLMLEDIKRNVHLDDDVHTCPTRVISLENTLNGMLMPLEEVQKISAFARANGVKMHCDGARLWEAVASGAGSLIDYASCFDTVTLCFSKGLGAPIGSILVGDQAVIKHARWVRKSIGGGLRQSGVVTAPARVAVDETFGKGPNGEGGLLRDTHILAKQVAKIWTDLGGKLVHPVHTNMVWVDLDDAKCPDGRIETLGKEAGLKLMGGRFVIHYQIFQNRDFIVPRLEHIFKTILEEKAKNSSSHKATEGDVSVYRKH</sequence>
<evidence type="ECO:0000256" key="3">
    <source>
        <dbReference type="ARBA" id="ARBA00022898"/>
    </source>
</evidence>
<dbReference type="Pfam" id="PF01212">
    <property type="entry name" value="Beta_elim_lyase"/>
    <property type="match status" value="1"/>
</dbReference>
<dbReference type="InterPro" id="IPR001597">
    <property type="entry name" value="ArAA_b-elim_lyase/Thr_aldolase"/>
</dbReference>
<protein>
    <recommendedName>
        <fullName evidence="10">Transcription factor domain-containing protein</fullName>
    </recommendedName>
</protein>
<dbReference type="GO" id="GO:0003677">
    <property type="term" value="F:DNA binding"/>
    <property type="evidence" value="ECO:0007669"/>
    <property type="project" value="InterPro"/>
</dbReference>
<evidence type="ECO:0000259" key="6">
    <source>
        <dbReference type="Pfam" id="PF01212"/>
    </source>
</evidence>
<organism evidence="8 9">
    <name type="scientific">Podospora fimiseda</name>
    <dbReference type="NCBI Taxonomy" id="252190"/>
    <lineage>
        <taxon>Eukaryota</taxon>
        <taxon>Fungi</taxon>
        <taxon>Dikarya</taxon>
        <taxon>Ascomycota</taxon>
        <taxon>Pezizomycotina</taxon>
        <taxon>Sordariomycetes</taxon>
        <taxon>Sordariomycetidae</taxon>
        <taxon>Sordariales</taxon>
        <taxon>Podosporaceae</taxon>
        <taxon>Podospora</taxon>
    </lineage>
</organism>
<dbReference type="Gene3D" id="3.40.640.10">
    <property type="entry name" value="Type I PLP-dependent aspartate aminotransferase-like (Major domain)"/>
    <property type="match status" value="1"/>
</dbReference>
<dbReference type="InterPro" id="IPR007219">
    <property type="entry name" value="XnlR_reg_dom"/>
</dbReference>
<gene>
    <name evidence="8" type="ORF">QBC38DRAFT_506542</name>
</gene>
<dbReference type="InterPro" id="IPR023603">
    <property type="entry name" value="Low_specificity_L-TA-like"/>
</dbReference>
<keyword evidence="3" id="KW-0663">Pyridoxal phosphate</keyword>
<reference evidence="8" key="2">
    <citation type="submission" date="2023-05" db="EMBL/GenBank/DDBJ databases">
        <authorList>
            <consortium name="Lawrence Berkeley National Laboratory"/>
            <person name="Steindorff A."/>
            <person name="Hensen N."/>
            <person name="Bonometti L."/>
            <person name="Westerberg I."/>
            <person name="Brannstrom I.O."/>
            <person name="Guillou S."/>
            <person name="Cros-Aarteil S."/>
            <person name="Calhoun S."/>
            <person name="Haridas S."/>
            <person name="Kuo A."/>
            <person name="Mondo S."/>
            <person name="Pangilinan J."/>
            <person name="Riley R."/>
            <person name="Labutti K."/>
            <person name="Andreopoulos B."/>
            <person name="Lipzen A."/>
            <person name="Chen C."/>
            <person name="Yanf M."/>
            <person name="Daum C."/>
            <person name="Ng V."/>
            <person name="Clum A."/>
            <person name="Ohm R."/>
            <person name="Martin F."/>
            <person name="Silar P."/>
            <person name="Natvig D."/>
            <person name="Lalanne C."/>
            <person name="Gautier V."/>
            <person name="Ament-Velasquez S.L."/>
            <person name="Kruys A."/>
            <person name="Hutchinson M.I."/>
            <person name="Powell A.J."/>
            <person name="Barry K."/>
            <person name="Miller A.N."/>
            <person name="Grigoriev I.V."/>
            <person name="Debuchy R."/>
            <person name="Gladieux P."/>
            <person name="Thoren M.H."/>
            <person name="Johannesson H."/>
        </authorList>
    </citation>
    <scope>NUCLEOTIDE SEQUENCE</scope>
    <source>
        <strain evidence="8">CBS 990.96</strain>
    </source>
</reference>
<dbReference type="InterPro" id="IPR015422">
    <property type="entry name" value="PyrdxlP-dep_Trfase_small"/>
</dbReference>
<dbReference type="GO" id="GO:0008732">
    <property type="term" value="F:L-allo-threonine aldolase activity"/>
    <property type="evidence" value="ECO:0007669"/>
    <property type="project" value="TreeGrafter"/>
</dbReference>
<evidence type="ECO:0000259" key="7">
    <source>
        <dbReference type="Pfam" id="PF04082"/>
    </source>
</evidence>
<comment type="similarity">
    <text evidence="2">Belongs to the threonine aldolase family.</text>
</comment>
<name>A0AAN7H895_9PEZI</name>
<dbReference type="GO" id="GO:0006545">
    <property type="term" value="P:glycine biosynthetic process"/>
    <property type="evidence" value="ECO:0007669"/>
    <property type="project" value="TreeGrafter"/>
</dbReference>
<keyword evidence="4" id="KW-0456">Lyase</keyword>
<dbReference type="SUPFAM" id="SSF53383">
    <property type="entry name" value="PLP-dependent transferases"/>
    <property type="match status" value="1"/>
</dbReference>
<dbReference type="GO" id="GO:0006567">
    <property type="term" value="P:L-threonine catabolic process"/>
    <property type="evidence" value="ECO:0007669"/>
    <property type="project" value="TreeGrafter"/>
</dbReference>
<dbReference type="Gene3D" id="3.90.1150.10">
    <property type="entry name" value="Aspartate Aminotransferase, domain 1"/>
    <property type="match status" value="1"/>
</dbReference>
<dbReference type="Proteomes" id="UP001301958">
    <property type="component" value="Unassembled WGS sequence"/>
</dbReference>
<dbReference type="InterPro" id="IPR015424">
    <property type="entry name" value="PyrdxlP-dep_Trfase"/>
</dbReference>
<dbReference type="AlphaFoldDB" id="A0AAN7H895"/>
<keyword evidence="5" id="KW-0539">Nucleus</keyword>
<evidence type="ECO:0000313" key="9">
    <source>
        <dbReference type="Proteomes" id="UP001301958"/>
    </source>
</evidence>
<evidence type="ECO:0000256" key="2">
    <source>
        <dbReference type="ARBA" id="ARBA00006966"/>
    </source>
</evidence>
<dbReference type="GO" id="GO:0005829">
    <property type="term" value="C:cytosol"/>
    <property type="evidence" value="ECO:0007669"/>
    <property type="project" value="TreeGrafter"/>
</dbReference>
<evidence type="ECO:0000256" key="1">
    <source>
        <dbReference type="ARBA" id="ARBA00001933"/>
    </source>
</evidence>
<dbReference type="CDD" id="cd12148">
    <property type="entry name" value="fungal_TF_MHR"/>
    <property type="match status" value="1"/>
</dbReference>
<evidence type="ECO:0000256" key="5">
    <source>
        <dbReference type="ARBA" id="ARBA00023242"/>
    </source>
</evidence>
<dbReference type="EMBL" id="MU865291">
    <property type="protein sequence ID" value="KAK4231815.1"/>
    <property type="molecule type" value="Genomic_DNA"/>
</dbReference>
<dbReference type="NCBIfam" id="NF041359">
    <property type="entry name" value="GntG_guanitoxin"/>
    <property type="match status" value="1"/>
</dbReference>
<evidence type="ECO:0000256" key="4">
    <source>
        <dbReference type="ARBA" id="ARBA00023239"/>
    </source>
</evidence>
<feature type="domain" description="Aromatic amino acid beta-eliminating lyase/threonine aldolase" evidence="6">
    <location>
        <begin position="449"/>
        <end position="737"/>
    </location>
</feature>
<evidence type="ECO:0000313" key="8">
    <source>
        <dbReference type="EMBL" id="KAK4231815.1"/>
    </source>
</evidence>
<reference evidence="8" key="1">
    <citation type="journal article" date="2023" name="Mol. Phylogenet. Evol.">
        <title>Genome-scale phylogeny and comparative genomics of the fungal order Sordariales.</title>
        <authorList>
            <person name="Hensen N."/>
            <person name="Bonometti L."/>
            <person name="Westerberg I."/>
            <person name="Brannstrom I.O."/>
            <person name="Guillou S."/>
            <person name="Cros-Aarteil S."/>
            <person name="Calhoun S."/>
            <person name="Haridas S."/>
            <person name="Kuo A."/>
            <person name="Mondo S."/>
            <person name="Pangilinan J."/>
            <person name="Riley R."/>
            <person name="LaButti K."/>
            <person name="Andreopoulos B."/>
            <person name="Lipzen A."/>
            <person name="Chen C."/>
            <person name="Yan M."/>
            <person name="Daum C."/>
            <person name="Ng V."/>
            <person name="Clum A."/>
            <person name="Steindorff A."/>
            <person name="Ohm R.A."/>
            <person name="Martin F."/>
            <person name="Silar P."/>
            <person name="Natvig D.O."/>
            <person name="Lalanne C."/>
            <person name="Gautier V."/>
            <person name="Ament-Velasquez S.L."/>
            <person name="Kruys A."/>
            <person name="Hutchinson M.I."/>
            <person name="Powell A.J."/>
            <person name="Barry K."/>
            <person name="Miller A.N."/>
            <person name="Grigoriev I.V."/>
            <person name="Debuchy R."/>
            <person name="Gladieux P."/>
            <person name="Hiltunen Thoren M."/>
            <person name="Johannesson H."/>
        </authorList>
    </citation>
    <scope>NUCLEOTIDE SEQUENCE</scope>
    <source>
        <strain evidence="8">CBS 990.96</strain>
    </source>
</reference>
<comment type="caution">
    <text evidence="8">The sequence shown here is derived from an EMBL/GenBank/DDBJ whole genome shotgun (WGS) entry which is preliminary data.</text>
</comment>
<dbReference type="FunFam" id="3.40.640.10:FF:000030">
    <property type="entry name" value="Low-specificity L-threonine aldolase"/>
    <property type="match status" value="1"/>
</dbReference>
<dbReference type="InterPro" id="IPR015421">
    <property type="entry name" value="PyrdxlP-dep_Trfase_major"/>
</dbReference>
<dbReference type="GO" id="GO:0006351">
    <property type="term" value="P:DNA-templated transcription"/>
    <property type="evidence" value="ECO:0007669"/>
    <property type="project" value="InterPro"/>
</dbReference>
<evidence type="ECO:0008006" key="10">
    <source>
        <dbReference type="Google" id="ProtNLM"/>
    </source>
</evidence>
<dbReference type="GO" id="GO:0008270">
    <property type="term" value="F:zinc ion binding"/>
    <property type="evidence" value="ECO:0007669"/>
    <property type="project" value="InterPro"/>
</dbReference>
<accession>A0AAN7H895</accession>
<feature type="domain" description="Xylanolytic transcriptional activator regulatory" evidence="7">
    <location>
        <begin position="38"/>
        <end position="204"/>
    </location>
</feature>
<dbReference type="Pfam" id="PF04082">
    <property type="entry name" value="Fungal_trans"/>
    <property type="match status" value="1"/>
</dbReference>